<dbReference type="InterPro" id="IPR036452">
    <property type="entry name" value="Ribo_hydro-like"/>
</dbReference>
<dbReference type="RefSeq" id="WP_380015943.1">
    <property type="nucleotide sequence ID" value="NZ_JBHLYR010000063.1"/>
</dbReference>
<sequence>MQRMIIDTDTGSDDAVALLMALMDPTVQVEAITIVAGNVPMTQGAQNALYTVELCGAATPVYEGIGKPLLRPLETAQHIHGQDGMGDIGLPLSGRAPAAGHAVDVLVDLVHRSPGEFTLVTLGPLTNIAAAVLRDPTFAEKIKACFVMGGTGQMHGNITPVGEYNIWADPEAAQIVFESGLPITMIGWDVSWQYAMFAPQDIADLRALETPLATFSVDIQAVLDRWARENTALDGFDLPDPIAMAVALDPSIVTEKKRLHVAVETRGELTRGQTVVDHIETLRQTPNVEVVFAVNRARFLAMLHRALGPKT</sequence>
<dbReference type="InterPro" id="IPR052775">
    <property type="entry name" value="IUN_hydrolase"/>
</dbReference>
<organism evidence="4 5">
    <name type="scientific">Deinococcus oregonensis</name>
    <dbReference type="NCBI Taxonomy" id="1805970"/>
    <lineage>
        <taxon>Bacteria</taxon>
        <taxon>Thermotogati</taxon>
        <taxon>Deinococcota</taxon>
        <taxon>Deinococci</taxon>
        <taxon>Deinococcales</taxon>
        <taxon>Deinococcaceae</taxon>
        <taxon>Deinococcus</taxon>
    </lineage>
</organism>
<keyword evidence="1 4" id="KW-0378">Hydrolase</keyword>
<dbReference type="Gene3D" id="3.90.245.10">
    <property type="entry name" value="Ribonucleoside hydrolase-like"/>
    <property type="match status" value="1"/>
</dbReference>
<dbReference type="Proteomes" id="UP001589733">
    <property type="component" value="Unassembled WGS sequence"/>
</dbReference>
<evidence type="ECO:0000313" key="4">
    <source>
        <dbReference type="EMBL" id="MFB9994726.1"/>
    </source>
</evidence>
<keyword evidence="5" id="KW-1185">Reference proteome</keyword>
<dbReference type="PANTHER" id="PTHR46190">
    <property type="entry name" value="SI:CH211-201H21.5-RELATED"/>
    <property type="match status" value="1"/>
</dbReference>
<keyword evidence="2" id="KW-0326">Glycosidase</keyword>
<dbReference type="GO" id="GO:0016787">
    <property type="term" value="F:hydrolase activity"/>
    <property type="evidence" value="ECO:0007669"/>
    <property type="project" value="UniProtKB-KW"/>
</dbReference>
<accession>A0ABV6B4Q1</accession>
<evidence type="ECO:0000313" key="5">
    <source>
        <dbReference type="Proteomes" id="UP001589733"/>
    </source>
</evidence>
<evidence type="ECO:0000256" key="1">
    <source>
        <dbReference type="ARBA" id="ARBA00022801"/>
    </source>
</evidence>
<evidence type="ECO:0000256" key="2">
    <source>
        <dbReference type="ARBA" id="ARBA00023295"/>
    </source>
</evidence>
<evidence type="ECO:0000259" key="3">
    <source>
        <dbReference type="Pfam" id="PF01156"/>
    </source>
</evidence>
<dbReference type="PROSITE" id="PS01247">
    <property type="entry name" value="IUNH"/>
    <property type="match status" value="1"/>
</dbReference>
<dbReference type="Pfam" id="PF01156">
    <property type="entry name" value="IU_nuc_hydro"/>
    <property type="match status" value="1"/>
</dbReference>
<comment type="caution">
    <text evidence="4">The sequence shown here is derived from an EMBL/GenBank/DDBJ whole genome shotgun (WGS) entry which is preliminary data.</text>
</comment>
<protein>
    <submittedName>
        <fullName evidence="4">Nucleoside hydrolase</fullName>
    </submittedName>
</protein>
<dbReference type="CDD" id="cd02649">
    <property type="entry name" value="nuc_hydro_CeIAG"/>
    <property type="match status" value="1"/>
</dbReference>
<reference evidence="4 5" key="1">
    <citation type="submission" date="2024-09" db="EMBL/GenBank/DDBJ databases">
        <authorList>
            <person name="Sun Q."/>
            <person name="Mori K."/>
        </authorList>
    </citation>
    <scope>NUCLEOTIDE SEQUENCE [LARGE SCALE GENOMIC DNA]</scope>
    <source>
        <strain evidence="4 5">JCM 13503</strain>
    </source>
</reference>
<dbReference type="SUPFAM" id="SSF53590">
    <property type="entry name" value="Nucleoside hydrolase"/>
    <property type="match status" value="1"/>
</dbReference>
<dbReference type="InterPro" id="IPR001910">
    <property type="entry name" value="Inosine/uridine_hydrolase_dom"/>
</dbReference>
<gene>
    <name evidence="4" type="ORF">ACFFLM_22470</name>
</gene>
<proteinExistence type="predicted"/>
<dbReference type="PANTHER" id="PTHR46190:SF1">
    <property type="entry name" value="SI:CH211-201H21.5"/>
    <property type="match status" value="1"/>
</dbReference>
<dbReference type="InterPro" id="IPR015910">
    <property type="entry name" value="I/U_nuclsd_hydro_CS"/>
</dbReference>
<name>A0ABV6B4Q1_9DEIO</name>
<feature type="domain" description="Inosine/uridine-preferring nucleoside hydrolase" evidence="3">
    <location>
        <begin position="4"/>
        <end position="300"/>
    </location>
</feature>
<dbReference type="EMBL" id="JBHLYR010000063">
    <property type="protein sequence ID" value="MFB9994726.1"/>
    <property type="molecule type" value="Genomic_DNA"/>
</dbReference>